<sequence>MTALPRLATAMNSGPDPDVLRTIGLPGVALALWTAEPPEGFQDWIEALPTGQLPRLRAILPARDARAAITTACGRAGTPASPHCDHLIDRVATLAGLASEILASLLVELRLDVTDGQPCPKWHLDTVPARLLCPLRGPGTEFGPARPDGTPAAVHRLPTGAAALFRGLLWPGREIPGIVHRSPPARPGETRLLLVVDPVDDHPC</sequence>
<dbReference type="EMBL" id="VFRP01000036">
    <property type="protein sequence ID" value="TPE46994.1"/>
    <property type="molecule type" value="Genomic_DNA"/>
</dbReference>
<dbReference type="RefSeq" id="WP_140456062.1">
    <property type="nucleotide sequence ID" value="NZ_VFRP01000036.1"/>
</dbReference>
<organism evidence="1 2">
    <name type="scientific">Amaricoccus solimangrovi</name>
    <dbReference type="NCBI Taxonomy" id="2589815"/>
    <lineage>
        <taxon>Bacteria</taxon>
        <taxon>Pseudomonadati</taxon>
        <taxon>Pseudomonadota</taxon>
        <taxon>Alphaproteobacteria</taxon>
        <taxon>Rhodobacterales</taxon>
        <taxon>Paracoccaceae</taxon>
        <taxon>Amaricoccus</taxon>
    </lineage>
</organism>
<dbReference type="InterPro" id="IPR014955">
    <property type="entry name" value="DUF1826"/>
</dbReference>
<keyword evidence="2" id="KW-1185">Reference proteome</keyword>
<proteinExistence type="predicted"/>
<dbReference type="Proteomes" id="UP000319255">
    <property type="component" value="Unassembled WGS sequence"/>
</dbReference>
<gene>
    <name evidence="1" type="ORF">FJM51_20880</name>
</gene>
<dbReference type="OrthoDB" id="5342505at2"/>
<dbReference type="Pfam" id="PF08856">
    <property type="entry name" value="DUF1826"/>
    <property type="match status" value="1"/>
</dbReference>
<reference evidence="1 2" key="1">
    <citation type="submission" date="2019-06" db="EMBL/GenBank/DDBJ databases">
        <title>A novel bacterium of genus Amaricoccus, isolated from marine sediment.</title>
        <authorList>
            <person name="Huang H."/>
            <person name="Mo K."/>
            <person name="Hu Y."/>
        </authorList>
    </citation>
    <scope>NUCLEOTIDE SEQUENCE [LARGE SCALE GENOMIC DNA]</scope>
    <source>
        <strain evidence="1 2">HB172011</strain>
    </source>
</reference>
<evidence type="ECO:0000313" key="1">
    <source>
        <dbReference type="EMBL" id="TPE46994.1"/>
    </source>
</evidence>
<dbReference type="AlphaFoldDB" id="A0A501WFX8"/>
<evidence type="ECO:0000313" key="2">
    <source>
        <dbReference type="Proteomes" id="UP000319255"/>
    </source>
</evidence>
<comment type="caution">
    <text evidence="1">The sequence shown here is derived from an EMBL/GenBank/DDBJ whole genome shotgun (WGS) entry which is preliminary data.</text>
</comment>
<accession>A0A501WFX8</accession>
<protein>
    <submittedName>
        <fullName evidence="1">DUF1826 domain-containing protein</fullName>
    </submittedName>
</protein>
<name>A0A501WFX8_9RHOB</name>